<dbReference type="SMART" id="SM00873">
    <property type="entry name" value="B3_4"/>
    <property type="match status" value="1"/>
</dbReference>
<evidence type="ECO:0000256" key="2">
    <source>
        <dbReference type="ARBA" id="ARBA00022737"/>
    </source>
</evidence>
<dbReference type="InterPro" id="IPR045060">
    <property type="entry name" value="Phe-tRNA-ligase_IIc_bsu"/>
</dbReference>
<reference evidence="5" key="1">
    <citation type="journal article" date="2018" name="Biosci. Biotechnol. Biochem.">
        <title>Polysaccharide hydrolase of the hadal zone amphipods Hirondellea gigas.</title>
        <authorList>
            <person name="Kobayashi H."/>
            <person name="Nagahama T."/>
            <person name="Arai W."/>
            <person name="Sasagawa Y."/>
            <person name="Umeda M."/>
            <person name="Hayashi T."/>
            <person name="Nikaido I."/>
            <person name="Watanabe H."/>
            <person name="Oguri K."/>
            <person name="Kitazato H."/>
            <person name="Fujioka K."/>
            <person name="Kido Y."/>
            <person name="Takami H."/>
        </authorList>
    </citation>
    <scope>NUCLEOTIDE SEQUENCE</scope>
    <source>
        <tissue evidence="5">Whole body</tissue>
    </source>
</reference>
<dbReference type="GO" id="GO:0006432">
    <property type="term" value="P:phenylalanyl-tRNA aminoacylation"/>
    <property type="evidence" value="ECO:0007669"/>
    <property type="project" value="InterPro"/>
</dbReference>
<dbReference type="SMART" id="SM00369">
    <property type="entry name" value="LRR_TYP"/>
    <property type="match status" value="4"/>
</dbReference>
<evidence type="ECO:0000256" key="1">
    <source>
        <dbReference type="ARBA" id="ARBA00022614"/>
    </source>
</evidence>
<sequence>MWDVIKQVQEHNRRELTLTGTDIDGQIDEIADNTSGLFSLKELNLLRINKSSLVSLPEALGNLTNLTSLVCQLNKLETFPVSVGLLTKLTLLDISSNSLKELPKELGDLQHLATLNVSCNKLTSLPCLKGCKALAQLDASYNELEAFIDVYGSLELLADVVVNNNKIKVLPVELSTLVSLKKLNMENNCITEVPGNLSNCPKLKVVGLCGNALKDRRMRKLVENSRTSPEQVMKYIKQNCPKMDMPVQNGTDKSAHEEGATSGDASNNKSGDHPAAAAAVLQDHRDTLQVQGPDEDFYVTVTKSALELRPHLVCCIVKEMNLQDEKFRKFIALQTKLHDGICKKRLQSTIATHDIAKITSKLPVTEDGKIIDGLVYTSRPKQSLMFVPLNRRSKPVSAARFVHTLQQEAENQRKLQKANSLSGLYKYLQLVEGWSHFPCLLDAAGTVLSVPPLTNADVSKIEPSSTEILLEVTSDKSLAVSKATMTELIQAVLEIVTPQSIVIKQVRVQGEDGGLRCVFPASDDLTQLPGIRVLRPFK</sequence>
<dbReference type="InterPro" id="IPR005146">
    <property type="entry name" value="B3/B4_tRNA-bd"/>
</dbReference>
<dbReference type="PANTHER" id="PTHR10947">
    <property type="entry name" value="PHENYLALANYL-TRNA SYNTHETASE BETA CHAIN AND LEUCINE-RICH REPEAT-CONTAINING PROTEIN 47"/>
    <property type="match status" value="1"/>
</dbReference>
<protein>
    <submittedName>
        <fullName evidence="5">Leucine-rich repeat-containing protein 47-like</fullName>
    </submittedName>
</protein>
<dbReference type="PROSITE" id="PS51450">
    <property type="entry name" value="LRR"/>
    <property type="match status" value="2"/>
</dbReference>
<proteinExistence type="evidence at transcript level"/>
<dbReference type="InterPro" id="IPR020825">
    <property type="entry name" value="Phe-tRNA_synthase-like_B3/B4"/>
</dbReference>
<name>A0A2P2I2I5_9CRUS</name>
<feature type="domain" description="B3/B4 tRNA-binding" evidence="4">
    <location>
        <begin position="308"/>
        <end position="497"/>
    </location>
</feature>
<dbReference type="Pfam" id="PF13855">
    <property type="entry name" value="LRR_8"/>
    <property type="match status" value="1"/>
</dbReference>
<organism evidence="5">
    <name type="scientific">Hirondellea gigas</name>
    <dbReference type="NCBI Taxonomy" id="1518452"/>
    <lineage>
        <taxon>Eukaryota</taxon>
        <taxon>Metazoa</taxon>
        <taxon>Ecdysozoa</taxon>
        <taxon>Arthropoda</taxon>
        <taxon>Crustacea</taxon>
        <taxon>Multicrustacea</taxon>
        <taxon>Malacostraca</taxon>
        <taxon>Eumalacostraca</taxon>
        <taxon>Peracarida</taxon>
        <taxon>Amphipoda</taxon>
        <taxon>Amphilochidea</taxon>
        <taxon>Lysianassida</taxon>
        <taxon>Lysianassidira</taxon>
        <taxon>Lysianassoidea</taxon>
        <taxon>Lysianassidae</taxon>
        <taxon>Hirondellea</taxon>
    </lineage>
</organism>
<evidence type="ECO:0000313" key="5">
    <source>
        <dbReference type="EMBL" id="LAB68211.1"/>
    </source>
</evidence>
<dbReference type="GO" id="GO:0004826">
    <property type="term" value="F:phenylalanine-tRNA ligase activity"/>
    <property type="evidence" value="ECO:0007669"/>
    <property type="project" value="InterPro"/>
</dbReference>
<dbReference type="GO" id="GO:0003723">
    <property type="term" value="F:RNA binding"/>
    <property type="evidence" value="ECO:0007669"/>
    <property type="project" value="InterPro"/>
</dbReference>
<feature type="region of interest" description="Disordered" evidence="3">
    <location>
        <begin position="244"/>
        <end position="275"/>
    </location>
</feature>
<dbReference type="PANTHER" id="PTHR10947:SF3">
    <property type="entry name" value="LEUCINE-RICH REPEAT-CONTAINING PROTEIN 47"/>
    <property type="match status" value="1"/>
</dbReference>
<dbReference type="AlphaFoldDB" id="A0A2P2I2I5"/>
<dbReference type="InterPro" id="IPR001611">
    <property type="entry name" value="Leu-rich_rpt"/>
</dbReference>
<evidence type="ECO:0000259" key="4">
    <source>
        <dbReference type="SMART" id="SM00873"/>
    </source>
</evidence>
<keyword evidence="2" id="KW-0677">Repeat</keyword>
<dbReference type="InterPro" id="IPR003591">
    <property type="entry name" value="Leu-rich_rpt_typical-subtyp"/>
</dbReference>
<dbReference type="Gene3D" id="3.50.40.10">
    <property type="entry name" value="Phenylalanyl-trna Synthetase, Chain B, domain 3"/>
    <property type="match status" value="1"/>
</dbReference>
<dbReference type="SUPFAM" id="SSF52058">
    <property type="entry name" value="L domain-like"/>
    <property type="match status" value="1"/>
</dbReference>
<dbReference type="Gene3D" id="3.80.10.10">
    <property type="entry name" value="Ribonuclease Inhibitor"/>
    <property type="match status" value="1"/>
</dbReference>
<evidence type="ECO:0000256" key="3">
    <source>
        <dbReference type="SAM" id="MobiDB-lite"/>
    </source>
</evidence>
<dbReference type="InterPro" id="IPR032675">
    <property type="entry name" value="LRR_dom_sf"/>
</dbReference>
<keyword evidence="1" id="KW-0433">Leucine-rich repeat</keyword>
<dbReference type="EMBL" id="IACF01002562">
    <property type="protein sequence ID" value="LAB68211.1"/>
    <property type="molecule type" value="mRNA"/>
</dbReference>
<accession>A0A2P2I2I5</accession>
<dbReference type="SMART" id="SM00364">
    <property type="entry name" value="LRR_BAC"/>
    <property type="match status" value="5"/>
</dbReference>